<dbReference type="VEuPathDB" id="AmoebaDB:NAEGRDRAFT_78433"/>
<dbReference type="InParanoid" id="D2V3M1"/>
<organism evidence="3">
    <name type="scientific">Naegleria gruberi</name>
    <name type="common">Amoeba</name>
    <dbReference type="NCBI Taxonomy" id="5762"/>
    <lineage>
        <taxon>Eukaryota</taxon>
        <taxon>Discoba</taxon>
        <taxon>Heterolobosea</taxon>
        <taxon>Tetramitia</taxon>
        <taxon>Eutetramitia</taxon>
        <taxon>Vahlkampfiidae</taxon>
        <taxon>Naegleria</taxon>
    </lineage>
</organism>
<gene>
    <name evidence="2" type="ORF">NAEGRDRAFT_78433</name>
</gene>
<feature type="region of interest" description="Disordered" evidence="1">
    <location>
        <begin position="945"/>
        <end position="975"/>
    </location>
</feature>
<feature type="region of interest" description="Disordered" evidence="1">
    <location>
        <begin position="161"/>
        <end position="211"/>
    </location>
</feature>
<dbReference type="KEGG" id="ngr:NAEGRDRAFT_78433"/>
<name>D2V3M1_NAEGR</name>
<feature type="compositionally biased region" description="Basic and acidic residues" evidence="1">
    <location>
        <begin position="763"/>
        <end position="775"/>
    </location>
</feature>
<dbReference type="AlphaFoldDB" id="D2V3M1"/>
<protein>
    <submittedName>
        <fullName evidence="2">Predicted protein</fullName>
    </submittedName>
</protein>
<feature type="compositionally biased region" description="Polar residues" evidence="1">
    <location>
        <begin position="1"/>
        <end position="12"/>
    </location>
</feature>
<dbReference type="Proteomes" id="UP000006671">
    <property type="component" value="Unassembled WGS sequence"/>
</dbReference>
<dbReference type="OrthoDB" id="10470736at2759"/>
<feature type="compositionally biased region" description="Basic and acidic residues" evidence="1">
    <location>
        <begin position="271"/>
        <end position="287"/>
    </location>
</feature>
<feature type="region of interest" description="Disordered" evidence="1">
    <location>
        <begin position="1"/>
        <end position="48"/>
    </location>
</feature>
<feature type="region of interest" description="Disordered" evidence="1">
    <location>
        <begin position="732"/>
        <end position="820"/>
    </location>
</feature>
<dbReference type="GeneID" id="8852382"/>
<feature type="compositionally biased region" description="Polar residues" evidence="1">
    <location>
        <begin position="427"/>
        <end position="439"/>
    </location>
</feature>
<dbReference type="EMBL" id="GG738850">
    <property type="protein sequence ID" value="EFC48795.1"/>
    <property type="molecule type" value="Genomic_DNA"/>
</dbReference>
<dbReference type="RefSeq" id="XP_002681539.1">
    <property type="nucleotide sequence ID" value="XM_002681493.1"/>
</dbReference>
<feature type="compositionally biased region" description="Low complexity" evidence="1">
    <location>
        <begin position="13"/>
        <end position="36"/>
    </location>
</feature>
<feature type="compositionally biased region" description="Acidic residues" evidence="1">
    <location>
        <begin position="950"/>
        <end position="962"/>
    </location>
</feature>
<feature type="region of interest" description="Disordered" evidence="1">
    <location>
        <begin position="420"/>
        <end position="459"/>
    </location>
</feature>
<reference evidence="2 3" key="1">
    <citation type="journal article" date="2010" name="Cell">
        <title>The genome of Naegleria gruberi illuminates early eukaryotic versatility.</title>
        <authorList>
            <person name="Fritz-Laylin L.K."/>
            <person name="Prochnik S.E."/>
            <person name="Ginger M.L."/>
            <person name="Dacks J.B."/>
            <person name="Carpenter M.L."/>
            <person name="Field M.C."/>
            <person name="Kuo A."/>
            <person name="Paredez A."/>
            <person name="Chapman J."/>
            <person name="Pham J."/>
            <person name="Shu S."/>
            <person name="Neupane R."/>
            <person name="Cipriano M."/>
            <person name="Mancuso J."/>
            <person name="Tu H."/>
            <person name="Salamov A."/>
            <person name="Lindquist E."/>
            <person name="Shapiro H."/>
            <person name="Lucas S."/>
            <person name="Grigoriev I.V."/>
            <person name="Cande W.Z."/>
            <person name="Fulton C."/>
            <person name="Rokhsar D.S."/>
            <person name="Dawson S.C."/>
        </authorList>
    </citation>
    <scope>NUCLEOTIDE SEQUENCE [LARGE SCALE GENOMIC DNA]</scope>
    <source>
        <strain evidence="2 3">NEG-M</strain>
    </source>
</reference>
<keyword evidence="3" id="KW-1185">Reference proteome</keyword>
<proteinExistence type="predicted"/>
<accession>D2V3M1</accession>
<evidence type="ECO:0000256" key="1">
    <source>
        <dbReference type="SAM" id="MobiDB-lite"/>
    </source>
</evidence>
<feature type="compositionally biased region" description="Basic and acidic residues" evidence="1">
    <location>
        <begin position="807"/>
        <end position="819"/>
    </location>
</feature>
<feature type="compositionally biased region" description="Polar residues" evidence="1">
    <location>
        <begin position="745"/>
        <end position="762"/>
    </location>
</feature>
<feature type="compositionally biased region" description="Low complexity" evidence="1">
    <location>
        <begin position="124"/>
        <end position="143"/>
    </location>
</feature>
<feature type="region of interest" description="Disordered" evidence="1">
    <location>
        <begin position="259"/>
        <end position="395"/>
    </location>
</feature>
<feature type="compositionally biased region" description="Polar residues" evidence="1">
    <location>
        <begin position="793"/>
        <end position="804"/>
    </location>
</feature>
<sequence>MQQQQSPRTLVVTSSKSSSNSPPTNNNTSYSNNNNNQYDHQQEEEEEQYGTVMADNNNNMNLTSVTAILDDDKQSSSSLINNNNTSTHNTTTTHSTTITNRRRGQSTHSPSNLLIPLLGSSEHQQQQQQQQSTHAVVGVSSPSSDRRRSVSDGILSSYASNYQPLSNSSNHSNNLPPHSVLPSSNLNIINQQQQQPSSSTSPQNNNIGNTTTTAAGAATLTDDLENNKSNDEWLVVPILIVSSLPKEVDQILRYYTTGKQLKKQSPPCCANEKHSHQQKDEPKKELSDTNIMNIIITGDNSLDEMSPMNDSSSGGASNHKKESENIESDDDENVIHKEHGPNHQRPKHHRSSNSGGASKHHHHKSSSGSLSVSFQVPNGSESSRRKASTEDSSQGNIQNIQEHIHQQLVLHENQEVKISVAAPPPSGNNTHKQSTTNILSSSAKKSSSSSSNLKSTEKSPHKLNYYLRKNKRVTEWYIEEVCSLDYLNHVDEFLEKNEVNQISSLANDLLNTGINLEDLISIDEEEFFESVLEKQNRTSTNERRKIMFRVCHTGSRHALSLRQALYKQMILEETTEGNQTIAPTTVIFAYSYTNSNYSLENTAMTWMKEINQIYPDFLSQGNFLLAGHIELNKSTKQQVALLRRGVEDSSANVGLVQKPKHYYHFHQKAVPLFQMKKNQRLTIVEFDTRLGTNIPQLFFESYRLYCLNYYRKKLSQALKPKQVVIPPIPTVLSGSVSPGHEPSEPQVTSPTLNNMPSQTTDAKQSEEAKKKKETQIDPNEPIPPVNEEEEQTLPKTASPSGASLSSHKPESKPETKSEKTALPLGILKIFKKSKKEESLPSSKKPPVEKILKNLKKKKKKEDEIFRWHKIADNLIMSEKPKKKNKKDKQVGVKDTISATDDNRDVMSDTYFHNRKNMPLFPYSLHLMDQSDTFSPQFERNNSNILSKPIEDDENPYLEDPTENDLMGEASESSSVPDTFEHNFTAVTNTNSSYPGEVIASDNEEADLDTENDIGSEVDDFTFQSSIGSATPQVLNATIFEKHNNLSVLDRNSKDACWEELDQGEDMISVGDIS</sequence>
<feature type="compositionally biased region" description="Low complexity" evidence="1">
    <location>
        <begin position="164"/>
        <end position="211"/>
    </location>
</feature>
<feature type="region of interest" description="Disordered" evidence="1">
    <location>
        <begin position="75"/>
        <end position="149"/>
    </location>
</feature>
<feature type="compositionally biased region" description="Basic residues" evidence="1">
    <location>
        <begin position="342"/>
        <end position="351"/>
    </location>
</feature>
<evidence type="ECO:0000313" key="2">
    <source>
        <dbReference type="EMBL" id="EFC48795.1"/>
    </source>
</evidence>
<feature type="compositionally biased region" description="Low complexity" evidence="1">
    <location>
        <begin position="75"/>
        <end position="99"/>
    </location>
</feature>
<feature type="compositionally biased region" description="Low complexity" evidence="1">
    <location>
        <begin position="440"/>
        <end position="454"/>
    </location>
</feature>
<evidence type="ECO:0000313" key="3">
    <source>
        <dbReference type="Proteomes" id="UP000006671"/>
    </source>
</evidence>
<dbReference type="OMA" id="ENTAMTW"/>